<proteinExistence type="predicted"/>
<evidence type="ECO:0000256" key="1">
    <source>
        <dbReference type="SAM" id="MobiDB-lite"/>
    </source>
</evidence>
<organism evidence="2 3">
    <name type="scientific">Rubrobacter xylanophilus</name>
    <dbReference type="NCBI Taxonomy" id="49319"/>
    <lineage>
        <taxon>Bacteria</taxon>
        <taxon>Bacillati</taxon>
        <taxon>Actinomycetota</taxon>
        <taxon>Rubrobacteria</taxon>
        <taxon>Rubrobacterales</taxon>
        <taxon>Rubrobacteraceae</taxon>
        <taxon>Rubrobacter</taxon>
    </lineage>
</organism>
<gene>
    <name evidence="2" type="ORF">RxyAA322_11990</name>
</gene>
<feature type="compositionally biased region" description="Polar residues" evidence="1">
    <location>
        <begin position="46"/>
        <end position="64"/>
    </location>
</feature>
<evidence type="ECO:0000313" key="3">
    <source>
        <dbReference type="Proteomes" id="UP000318065"/>
    </source>
</evidence>
<evidence type="ECO:0008006" key="4">
    <source>
        <dbReference type="Google" id="ProtNLM"/>
    </source>
</evidence>
<dbReference type="EMBL" id="AP019791">
    <property type="protein sequence ID" value="BBL79345.1"/>
    <property type="molecule type" value="Genomic_DNA"/>
</dbReference>
<feature type="region of interest" description="Disordered" evidence="1">
    <location>
        <begin position="114"/>
        <end position="134"/>
    </location>
</feature>
<feature type="region of interest" description="Disordered" evidence="1">
    <location>
        <begin position="28"/>
        <end position="74"/>
    </location>
</feature>
<dbReference type="AlphaFoldDB" id="A0A510HJB5"/>
<reference evidence="2" key="1">
    <citation type="journal article" date="2019" name="Microbiol. Resour. Announc.">
        <title>Complete Genome Sequence of Rubrobacter xylanophilus Strain AA3-22, Isolated from Arima Onsen in Japan.</title>
        <authorList>
            <person name="Tomariguchi N."/>
            <person name="Miyazaki K."/>
        </authorList>
    </citation>
    <scope>NUCLEOTIDE SEQUENCE [LARGE SCALE GENOMIC DNA]</scope>
    <source>
        <strain evidence="2">AA3-22</strain>
    </source>
</reference>
<protein>
    <recommendedName>
        <fullName evidence="4">CHRD domain-containing protein</fullName>
    </recommendedName>
</protein>
<feature type="compositionally biased region" description="Basic and acidic residues" evidence="1">
    <location>
        <begin position="120"/>
        <end position="134"/>
    </location>
</feature>
<name>A0A510HJB5_9ACTN</name>
<sequence length="200" mass="20922">MKPTTSPLLFLSAALLAGLLWAGCGLRGEEGSASPERSSPKEETTPAPQGSMESTAETEPQTATIPLRPVGGSGVEGEAVLEEITGGVEVILRLRNLPKPEAVYLAHIHEGTCGEETEHDSDHGAEHEHARGGEIEHPLSMVGANRSGEGSSKTILWDVGLEELLSGPPRYVNVHAPGQGTPPALACGMMGEENHGEANR</sequence>
<dbReference type="Proteomes" id="UP000318065">
    <property type="component" value="Chromosome"/>
</dbReference>
<keyword evidence="3" id="KW-1185">Reference proteome</keyword>
<dbReference type="PROSITE" id="PS51257">
    <property type="entry name" value="PROKAR_LIPOPROTEIN"/>
    <property type="match status" value="1"/>
</dbReference>
<accession>A0A510HJB5</accession>
<evidence type="ECO:0000313" key="2">
    <source>
        <dbReference type="EMBL" id="BBL79345.1"/>
    </source>
</evidence>